<accession>A0A5Q2RIE7</accession>
<name>A0A5Q2RIE7_9ACTN</name>
<evidence type="ECO:0000256" key="5">
    <source>
        <dbReference type="ARBA" id="ARBA00023172"/>
    </source>
</evidence>
<comment type="function">
    <text evidence="1 6">Required for the transposition of the insertion element.</text>
</comment>
<keyword evidence="5 6" id="KW-0233">DNA recombination</keyword>
<dbReference type="GO" id="GO:0003677">
    <property type="term" value="F:DNA binding"/>
    <property type="evidence" value="ECO:0007669"/>
    <property type="project" value="UniProtKB-UniRule"/>
</dbReference>
<dbReference type="PANTHER" id="PTHR33217:SF7">
    <property type="entry name" value="TRANSPOSASE FOR INSERTION SEQUENCE ELEMENT IS1081"/>
    <property type="match status" value="1"/>
</dbReference>
<keyword evidence="6" id="KW-0814">Transposable element</keyword>
<evidence type="ECO:0000256" key="2">
    <source>
        <dbReference type="ARBA" id="ARBA00010961"/>
    </source>
</evidence>
<evidence type="ECO:0000256" key="3">
    <source>
        <dbReference type="ARBA" id="ARBA00022578"/>
    </source>
</evidence>
<dbReference type="InterPro" id="IPR001207">
    <property type="entry name" value="Transposase_mutator"/>
</dbReference>
<evidence type="ECO:0000256" key="7">
    <source>
        <dbReference type="SAM" id="MobiDB-lite"/>
    </source>
</evidence>
<evidence type="ECO:0000256" key="1">
    <source>
        <dbReference type="ARBA" id="ARBA00002190"/>
    </source>
</evidence>
<evidence type="ECO:0000256" key="6">
    <source>
        <dbReference type="RuleBase" id="RU365089"/>
    </source>
</evidence>
<dbReference type="RefSeq" id="WP_153758252.1">
    <property type="nucleotide sequence ID" value="NZ_CP045851.1"/>
</dbReference>
<evidence type="ECO:0000313" key="8">
    <source>
        <dbReference type="EMBL" id="QGG94146.1"/>
    </source>
</evidence>
<protein>
    <recommendedName>
        <fullName evidence="6">Mutator family transposase</fullName>
    </recommendedName>
</protein>
<sequence length="411" mass="44923">MTHDDDARVADLLARLGDGDSKELFRRLLEAGMQELIDAELTAAIGAAPHERTDSRTNQRNGSRSRLLSTPAGDVELRIPKVRVGSFFPSLLEPRRRVDKALWGVIMTAYTTGTSTRKVDDLVQALGCESGVSKSTVSRICAGIDEEVAVFRARTLDHVEFPYLYLDATYIKARINHRIVSRAVVVATGVTANGDREVLGVDVGDSEDEVFWTAFLRGLKDRRLAGVRLVISDAHAGLKASIPRVLAGASWQRCKVHLMRNILGTVPSASKDMVAATVRTIFAQPSAEACRSQLHEVVGILEGQFPKAAAILADAEVDVLAHTGFPRAHWRKIASTNPLERINKEIKRRSNVVGIFPDDASAIRLVGAVLLDQHDDWAISERRYLSEESMAQIDTPTEEMTTTTTAALPAA</sequence>
<keyword evidence="9" id="KW-1185">Reference proteome</keyword>
<dbReference type="GO" id="GO:0004803">
    <property type="term" value="F:transposase activity"/>
    <property type="evidence" value="ECO:0007669"/>
    <property type="project" value="UniProtKB-UniRule"/>
</dbReference>
<keyword evidence="4 6" id="KW-0238">DNA-binding</keyword>
<feature type="region of interest" description="Disordered" evidence="7">
    <location>
        <begin position="47"/>
        <end position="68"/>
    </location>
</feature>
<feature type="compositionally biased region" description="Polar residues" evidence="7">
    <location>
        <begin position="58"/>
        <end position="68"/>
    </location>
</feature>
<dbReference type="Pfam" id="PF00872">
    <property type="entry name" value="Transposase_mut"/>
    <property type="match status" value="1"/>
</dbReference>
<reference evidence="8 9" key="1">
    <citation type="submission" date="2019-11" db="EMBL/GenBank/DDBJ databases">
        <authorList>
            <person name="He Y."/>
        </authorList>
    </citation>
    <scope>NUCLEOTIDE SEQUENCE [LARGE SCALE GENOMIC DNA]</scope>
    <source>
        <strain evidence="8 9">SCSIO 58843</strain>
    </source>
</reference>
<dbReference type="KEGG" id="atq:GH723_02975"/>
<dbReference type="GO" id="GO:0006313">
    <property type="term" value="P:DNA transposition"/>
    <property type="evidence" value="ECO:0007669"/>
    <property type="project" value="UniProtKB-UniRule"/>
</dbReference>
<dbReference type="Proteomes" id="UP000334019">
    <property type="component" value="Chromosome"/>
</dbReference>
<dbReference type="AlphaFoldDB" id="A0A5Q2RIE7"/>
<comment type="similarity">
    <text evidence="2 6">Belongs to the transposase mutator family.</text>
</comment>
<keyword evidence="3 6" id="KW-0815">Transposition</keyword>
<evidence type="ECO:0000313" key="9">
    <source>
        <dbReference type="Proteomes" id="UP000334019"/>
    </source>
</evidence>
<dbReference type="EMBL" id="CP045851">
    <property type="protein sequence ID" value="QGG94146.1"/>
    <property type="molecule type" value="Genomic_DNA"/>
</dbReference>
<evidence type="ECO:0000256" key="4">
    <source>
        <dbReference type="ARBA" id="ARBA00023125"/>
    </source>
</evidence>
<organism evidence="8 9">
    <name type="scientific">Actinomarinicola tropica</name>
    <dbReference type="NCBI Taxonomy" id="2789776"/>
    <lineage>
        <taxon>Bacteria</taxon>
        <taxon>Bacillati</taxon>
        <taxon>Actinomycetota</taxon>
        <taxon>Acidimicrobiia</taxon>
        <taxon>Acidimicrobiales</taxon>
        <taxon>Iamiaceae</taxon>
        <taxon>Actinomarinicola</taxon>
    </lineage>
</organism>
<gene>
    <name evidence="8" type="ORF">GH723_02975</name>
</gene>
<dbReference type="PANTHER" id="PTHR33217">
    <property type="entry name" value="TRANSPOSASE FOR INSERTION SEQUENCE ELEMENT IS1081"/>
    <property type="match status" value="1"/>
</dbReference>
<dbReference type="NCBIfam" id="NF033543">
    <property type="entry name" value="transpos_IS256"/>
    <property type="match status" value="1"/>
</dbReference>
<proteinExistence type="inferred from homology"/>